<evidence type="ECO:0000256" key="3">
    <source>
        <dbReference type="ARBA" id="ARBA00022679"/>
    </source>
</evidence>
<dbReference type="InterPro" id="IPR058980">
    <property type="entry name" value="Glyco_transf_N"/>
</dbReference>
<evidence type="ECO:0000313" key="5">
    <source>
        <dbReference type="EMBL" id="KAG5577914.1"/>
    </source>
</evidence>
<dbReference type="PROSITE" id="PS00375">
    <property type="entry name" value="UDPGT"/>
    <property type="match status" value="2"/>
</dbReference>
<dbReference type="InterPro" id="IPR035595">
    <property type="entry name" value="UDP_glycos_trans_CS"/>
</dbReference>
<feature type="domain" description="Glycosyltransferase N-terminal" evidence="4">
    <location>
        <begin position="470"/>
        <end position="701"/>
    </location>
</feature>
<keyword evidence="6" id="KW-1185">Reference proteome</keyword>
<dbReference type="FunFam" id="3.40.50.2000:FF:000060">
    <property type="entry name" value="Glycosyltransferase"/>
    <property type="match status" value="2"/>
</dbReference>
<evidence type="ECO:0000259" key="4">
    <source>
        <dbReference type="Pfam" id="PF26168"/>
    </source>
</evidence>
<dbReference type="Pfam" id="PF00201">
    <property type="entry name" value="UDPGT"/>
    <property type="match status" value="2"/>
</dbReference>
<dbReference type="GO" id="GO:0050404">
    <property type="term" value="F:zeatin O-beta-D-xylosyltransferase activity"/>
    <property type="evidence" value="ECO:0007669"/>
    <property type="project" value="UniProtKB-ARBA"/>
</dbReference>
<dbReference type="PANTHER" id="PTHR48044">
    <property type="entry name" value="GLYCOSYLTRANSFERASE"/>
    <property type="match status" value="1"/>
</dbReference>
<evidence type="ECO:0000256" key="1">
    <source>
        <dbReference type="ARBA" id="ARBA00009995"/>
    </source>
</evidence>
<evidence type="ECO:0000313" key="6">
    <source>
        <dbReference type="Proteomes" id="UP000824120"/>
    </source>
</evidence>
<sequence>MAATTTNHVEQQHDVVVVVVPLPAQGHLHAAIELAHRISSANIPVYYVSTAAHVRQAQSRAVGWDPLKTTNLNFIDFPVTFEVPPPNPDASIKFPSQLVPAFNSSLQLREPVTDLVNKLASTSRRVVVVHDFLTSYVVQDVPKITNAECYCLHTVSAFLVFSYIWDAARPPVPPEAEAVLKQLPSLDGCNSPELEEFAKKQIAARVPGVGNIFSTSRVIEGLYIDLMDKMMGASGFKHWALGPFNPVNLEFDKKETRHYSLEWLDKQPASSVIFISFGSTTSLSEDEIRELAIGLEASQQRFIWVLRDADKGDIFSGEVRKCQLPEGYEKRVSERGLVMRDWAPQLEILGHPSTGGFMSHCGWNSCMESIAMGVPIAAWPMHSDQPRNALFITEGLKTGIWVRKWEQRNEVIPAETVEKVVRTLLASPEGEEIKRNATAIKEAVKLSVMEGGYSLPKMSSTTNHVNQQHDVVVVVVPLPAQGHLHPALQLSCRLSSANIPVYYVSTTAHVRQAHSRAAGWNPLKTPYLNFIDFPVTFDVPPPNPDVSIKFPSQLVPAFKSSMQLRTPVTDLVNKLASISRRVIVVHDFLTSWVVQDVPKIPNTECYCLHTVSAYLMFTYTWEAARPPVPPEAEVVLKQLPSQDGCTSPEVIEFAMKQLHVIQDAGNIYSTSRVIDGMYLDLTEKMSISKDFKNWALGPFNPVNLEFDTKETRHYSLEWLDKQPASSVIFVSFGSTTSLSEDEIRELAIGLEVSQQRFIWVLRDADKGDIFSGEVRKYQLPEGYEKRVSERGLVMRDWAPQLEILGHPSTGGFMSHCGWNSCIESISMGVPIAAWPMHSDQPRNALFMTEGLKIGIRVREWERRKEVVPAETVEKVVRTLMASPEGEEIKRKATALKEAVKLAVMEGGVTHKEMESFVAHITR</sequence>
<dbReference type="FunFam" id="3.40.50.2000:FF:000238">
    <property type="entry name" value="Glycosyltransferase"/>
    <property type="match status" value="2"/>
</dbReference>
<dbReference type="Pfam" id="PF26168">
    <property type="entry name" value="Glyco_transf_N"/>
    <property type="match status" value="2"/>
</dbReference>
<dbReference type="GO" id="GO:0009690">
    <property type="term" value="P:cytokinin metabolic process"/>
    <property type="evidence" value="ECO:0007669"/>
    <property type="project" value="UniProtKB-ARBA"/>
</dbReference>
<dbReference type="Gene3D" id="3.40.50.2000">
    <property type="entry name" value="Glycogen Phosphorylase B"/>
    <property type="match status" value="4"/>
</dbReference>
<dbReference type="SUPFAM" id="SSF53756">
    <property type="entry name" value="UDP-Glycosyltransferase/glycogen phosphorylase"/>
    <property type="match status" value="2"/>
</dbReference>
<keyword evidence="2" id="KW-0328">Glycosyltransferase</keyword>
<dbReference type="AlphaFoldDB" id="A0A9J5WQL9"/>
<dbReference type="EMBL" id="JACXVP010000011">
    <property type="protein sequence ID" value="KAG5577914.1"/>
    <property type="molecule type" value="Genomic_DNA"/>
</dbReference>
<dbReference type="OrthoDB" id="5835829at2759"/>
<reference evidence="5 6" key="1">
    <citation type="submission" date="2020-09" db="EMBL/GenBank/DDBJ databases">
        <title>De no assembly of potato wild relative species, Solanum commersonii.</title>
        <authorList>
            <person name="Cho K."/>
        </authorList>
    </citation>
    <scope>NUCLEOTIDE SEQUENCE [LARGE SCALE GENOMIC DNA]</scope>
    <source>
        <strain evidence="5">LZ3.2</strain>
        <tissue evidence="5">Leaf</tissue>
    </source>
</reference>
<dbReference type="Proteomes" id="UP000824120">
    <property type="component" value="Chromosome 11"/>
</dbReference>
<dbReference type="PANTHER" id="PTHR48044:SF8">
    <property type="entry name" value="ZEATIN O-GLUCOSYLTRANSFERASE-LIKE"/>
    <property type="match status" value="1"/>
</dbReference>
<dbReference type="InterPro" id="IPR002213">
    <property type="entry name" value="UDP_glucos_trans"/>
</dbReference>
<dbReference type="CDD" id="cd03784">
    <property type="entry name" value="GT1_Gtf-like"/>
    <property type="match status" value="2"/>
</dbReference>
<accession>A0A9J5WQL9</accession>
<evidence type="ECO:0000256" key="2">
    <source>
        <dbReference type="ARBA" id="ARBA00022676"/>
    </source>
</evidence>
<feature type="domain" description="Glycosyltransferase N-terminal" evidence="4">
    <location>
        <begin position="14"/>
        <end position="246"/>
    </location>
</feature>
<keyword evidence="3" id="KW-0808">Transferase</keyword>
<dbReference type="GO" id="GO:0016138">
    <property type="term" value="P:glycoside biosynthetic process"/>
    <property type="evidence" value="ECO:0007669"/>
    <property type="project" value="UniProtKB-ARBA"/>
</dbReference>
<name>A0A9J5WQL9_SOLCO</name>
<gene>
    <name evidence="5" type="ORF">H5410_058048</name>
</gene>
<protein>
    <recommendedName>
        <fullName evidence="4">Glycosyltransferase N-terminal domain-containing protein</fullName>
    </recommendedName>
</protein>
<proteinExistence type="inferred from homology"/>
<organism evidence="5 6">
    <name type="scientific">Solanum commersonii</name>
    <name type="common">Commerson's wild potato</name>
    <name type="synonym">Commerson's nightshade</name>
    <dbReference type="NCBI Taxonomy" id="4109"/>
    <lineage>
        <taxon>Eukaryota</taxon>
        <taxon>Viridiplantae</taxon>
        <taxon>Streptophyta</taxon>
        <taxon>Embryophyta</taxon>
        <taxon>Tracheophyta</taxon>
        <taxon>Spermatophyta</taxon>
        <taxon>Magnoliopsida</taxon>
        <taxon>eudicotyledons</taxon>
        <taxon>Gunneridae</taxon>
        <taxon>Pentapetalae</taxon>
        <taxon>asterids</taxon>
        <taxon>lamiids</taxon>
        <taxon>Solanales</taxon>
        <taxon>Solanaceae</taxon>
        <taxon>Solanoideae</taxon>
        <taxon>Solaneae</taxon>
        <taxon>Solanum</taxon>
    </lineage>
</organism>
<comment type="similarity">
    <text evidence="1">Belongs to the UDP-glycosyltransferase family.</text>
</comment>
<comment type="caution">
    <text evidence="5">The sequence shown here is derived from an EMBL/GenBank/DDBJ whole genome shotgun (WGS) entry which is preliminary data.</text>
</comment>